<comment type="caution">
    <text evidence="1">The sequence shown here is derived from an EMBL/GenBank/DDBJ whole genome shotgun (WGS) entry which is preliminary data.</text>
</comment>
<dbReference type="AlphaFoldDB" id="A0ABD5HRN5"/>
<gene>
    <name evidence="1" type="ORF">BTTOUR_02130</name>
</gene>
<accession>A0ABD5HRN5</accession>
<dbReference type="InterPro" id="IPR011964">
    <property type="entry name" value="YVTN_b-propeller_repeat"/>
</dbReference>
<dbReference type="InterPro" id="IPR051200">
    <property type="entry name" value="Host-pathogen_enzymatic-act"/>
</dbReference>
<evidence type="ECO:0008006" key="3">
    <source>
        <dbReference type="Google" id="ProtNLM"/>
    </source>
</evidence>
<dbReference type="PANTHER" id="PTHR47197">
    <property type="entry name" value="PROTEIN NIRF"/>
    <property type="match status" value="1"/>
</dbReference>
<organism evidence="1 2">
    <name type="scientific">Bacillus thuringiensis serovar toumanoffi</name>
    <dbReference type="NCBI Taxonomy" id="180862"/>
    <lineage>
        <taxon>Bacteria</taxon>
        <taxon>Bacillati</taxon>
        <taxon>Bacillota</taxon>
        <taxon>Bacilli</taxon>
        <taxon>Bacillales</taxon>
        <taxon>Bacillaceae</taxon>
        <taxon>Bacillus</taxon>
        <taxon>Bacillus cereus group</taxon>
    </lineage>
</organism>
<dbReference type="PANTHER" id="PTHR47197:SF3">
    <property type="entry name" value="DIHYDRO-HEME D1 DEHYDROGENASE"/>
    <property type="match status" value="1"/>
</dbReference>
<protein>
    <recommendedName>
        <fullName evidence="3">40-residue YVTN family beta-propeller</fullName>
    </recommendedName>
</protein>
<dbReference type="InterPro" id="IPR011045">
    <property type="entry name" value="N2O_reductase_N"/>
</dbReference>
<dbReference type="InterPro" id="IPR015943">
    <property type="entry name" value="WD40/YVTN_repeat-like_dom_sf"/>
</dbReference>
<dbReference type="SUPFAM" id="SSF50974">
    <property type="entry name" value="Nitrous oxide reductase, N-terminal domain"/>
    <property type="match status" value="1"/>
</dbReference>
<evidence type="ECO:0000313" key="1">
    <source>
        <dbReference type="EMBL" id="MDW9207613.1"/>
    </source>
</evidence>
<dbReference type="Gene3D" id="2.130.10.10">
    <property type="entry name" value="YVTN repeat-like/Quinoprotein amine dehydrogenase"/>
    <property type="match status" value="1"/>
</dbReference>
<evidence type="ECO:0000313" key="2">
    <source>
        <dbReference type="Proteomes" id="UP001272716"/>
    </source>
</evidence>
<dbReference type="InterPro" id="IPR021201">
    <property type="entry name" value="Leader_pep_exosporium"/>
</dbReference>
<dbReference type="EMBL" id="JAWQCK010000001">
    <property type="protein sequence ID" value="MDW9207613.1"/>
    <property type="molecule type" value="Genomic_DNA"/>
</dbReference>
<name>A0ABD5HRN5_BACTU</name>
<dbReference type="Proteomes" id="UP001272716">
    <property type="component" value="Unassembled WGS sequence"/>
</dbReference>
<reference evidence="1 2" key="1">
    <citation type="submission" date="2023-10" db="EMBL/GenBank/DDBJ databases">
        <title>Draft Genome Sequence of Bacillus thuringiensis serovar. toumanoffi 4059: Identification of a Novel Cry Protein Candidate.</title>
        <authorList>
            <person name="Murdoch R.W."/>
            <person name="Gemler B."/>
            <person name="Heater B.S."/>
        </authorList>
    </citation>
    <scope>NUCLEOTIDE SEQUENCE [LARGE SCALE GENOMIC DNA]</scope>
    <source>
        <strain evidence="1 2">4059</strain>
    </source>
</reference>
<proteinExistence type="predicted"/>
<sequence length="133" mass="13751">MSEENEFESHEILYGLAFDPNLIGSKLPSIPPFTFPTGSTGSTGPTGLISTNRIYVTNANNNNVSVISGVANAVIATISVGSSPFGVGVNPSTNRIYITNANNNNVSVIDGLTNSVITTIPVRNGPFGVGVNP</sequence>
<dbReference type="RefSeq" id="WP_001288213.1">
    <property type="nucleotide sequence ID" value="NZ_JAWQCK010000001.1"/>
</dbReference>
<dbReference type="NCBIfam" id="TIGR03720">
    <property type="entry name" value="exospor_lead"/>
    <property type="match status" value="1"/>
</dbReference>
<dbReference type="NCBIfam" id="TIGR02276">
    <property type="entry name" value="beta_rpt_yvtn"/>
    <property type="match status" value="2"/>
</dbReference>